<dbReference type="Gene3D" id="3.30.1150.10">
    <property type="match status" value="1"/>
</dbReference>
<dbReference type="Pfam" id="PF03544">
    <property type="entry name" value="TonB_C"/>
    <property type="match status" value="1"/>
</dbReference>
<evidence type="ECO:0000256" key="6">
    <source>
        <dbReference type="ARBA" id="ARBA00022692"/>
    </source>
</evidence>
<evidence type="ECO:0000313" key="11">
    <source>
        <dbReference type="EMBL" id="KRG59733.1"/>
    </source>
</evidence>
<keyword evidence="7" id="KW-0653">Protein transport</keyword>
<keyword evidence="5" id="KW-0997">Cell inner membrane</keyword>
<dbReference type="InterPro" id="IPR006260">
    <property type="entry name" value="TonB/TolA_C"/>
</dbReference>
<dbReference type="GO" id="GO:0055085">
    <property type="term" value="P:transmembrane transport"/>
    <property type="evidence" value="ECO:0007669"/>
    <property type="project" value="InterPro"/>
</dbReference>
<evidence type="ECO:0000256" key="5">
    <source>
        <dbReference type="ARBA" id="ARBA00022519"/>
    </source>
</evidence>
<accession>A0A0R0BRG2</accession>
<organism evidence="11 12">
    <name type="scientific">Stenotrophomonas koreensis</name>
    <dbReference type="NCBI Taxonomy" id="266128"/>
    <lineage>
        <taxon>Bacteria</taxon>
        <taxon>Pseudomonadati</taxon>
        <taxon>Pseudomonadota</taxon>
        <taxon>Gammaproteobacteria</taxon>
        <taxon>Lysobacterales</taxon>
        <taxon>Lysobacteraceae</taxon>
        <taxon>Stenotrophomonas</taxon>
    </lineage>
</organism>
<dbReference type="AlphaFoldDB" id="A0A0R0BRG2"/>
<keyword evidence="9" id="KW-0472">Membrane</keyword>
<dbReference type="Proteomes" id="UP000051254">
    <property type="component" value="Unassembled WGS sequence"/>
</dbReference>
<dbReference type="GO" id="GO:0015031">
    <property type="term" value="P:protein transport"/>
    <property type="evidence" value="ECO:0007669"/>
    <property type="project" value="UniProtKB-KW"/>
</dbReference>
<dbReference type="InterPro" id="IPR037682">
    <property type="entry name" value="TonB_C"/>
</dbReference>
<dbReference type="OrthoDB" id="9792439at2"/>
<evidence type="ECO:0000256" key="3">
    <source>
        <dbReference type="ARBA" id="ARBA00022448"/>
    </source>
</evidence>
<proteinExistence type="inferred from homology"/>
<dbReference type="STRING" id="266128.ABB25_04245"/>
<evidence type="ECO:0000256" key="9">
    <source>
        <dbReference type="ARBA" id="ARBA00023136"/>
    </source>
</evidence>
<feature type="domain" description="TonB C-terminal" evidence="10">
    <location>
        <begin position="30"/>
        <end position="126"/>
    </location>
</feature>
<keyword evidence="8" id="KW-1133">Transmembrane helix</keyword>
<dbReference type="EMBL" id="LDJH01000006">
    <property type="protein sequence ID" value="KRG59733.1"/>
    <property type="molecule type" value="Genomic_DNA"/>
</dbReference>
<evidence type="ECO:0000256" key="1">
    <source>
        <dbReference type="ARBA" id="ARBA00004383"/>
    </source>
</evidence>
<dbReference type="GO" id="GO:0098797">
    <property type="term" value="C:plasma membrane protein complex"/>
    <property type="evidence" value="ECO:0007669"/>
    <property type="project" value="TreeGrafter"/>
</dbReference>
<dbReference type="SUPFAM" id="SSF74653">
    <property type="entry name" value="TolA/TonB C-terminal domain"/>
    <property type="match status" value="1"/>
</dbReference>
<keyword evidence="4" id="KW-1003">Cell membrane</keyword>
<evidence type="ECO:0000256" key="8">
    <source>
        <dbReference type="ARBA" id="ARBA00022989"/>
    </source>
</evidence>
<dbReference type="PATRIC" id="fig|266128.3.peg.2499"/>
<dbReference type="PANTHER" id="PTHR33446">
    <property type="entry name" value="PROTEIN TONB-RELATED"/>
    <property type="match status" value="1"/>
</dbReference>
<sequence length="138" mass="14116">MNPRIALLLPTALLLAACQGDQPAPSQATPAPTPVAAISTPPPAYPAEVACTGGEGTSVLKVSIGPAGIPEQVVVLTSSGIPALDQAAQAAVEGWKFRAATRNGQPVSASIQVPVTFRLPAELPNDCYLVQERLRRGG</sequence>
<comment type="similarity">
    <text evidence="2">Belongs to the TonB family.</text>
</comment>
<protein>
    <recommendedName>
        <fullName evidence="10">TonB C-terminal domain-containing protein</fullName>
    </recommendedName>
</protein>
<comment type="subcellular location">
    <subcellularLocation>
        <location evidence="1">Cell inner membrane</location>
        <topology evidence="1">Single-pass membrane protein</topology>
        <orientation evidence="1">Periplasmic side</orientation>
    </subcellularLocation>
</comment>
<reference evidence="11 12" key="1">
    <citation type="submission" date="2015-05" db="EMBL/GenBank/DDBJ databases">
        <title>Genome sequencing and analysis of members of genus Stenotrophomonas.</title>
        <authorList>
            <person name="Patil P.P."/>
            <person name="Midha S."/>
            <person name="Patil P.B."/>
        </authorList>
    </citation>
    <scope>NUCLEOTIDE SEQUENCE [LARGE SCALE GENOMIC DNA]</scope>
    <source>
        <strain evidence="11 12">DSM 17805</strain>
    </source>
</reference>
<keyword evidence="6" id="KW-0812">Transmembrane</keyword>
<dbReference type="InterPro" id="IPR051045">
    <property type="entry name" value="TonB-dependent_transducer"/>
</dbReference>
<dbReference type="PANTHER" id="PTHR33446:SF2">
    <property type="entry name" value="PROTEIN TONB"/>
    <property type="match status" value="1"/>
</dbReference>
<name>A0A0R0BRG2_9GAMM</name>
<evidence type="ECO:0000256" key="2">
    <source>
        <dbReference type="ARBA" id="ARBA00006555"/>
    </source>
</evidence>
<evidence type="ECO:0000256" key="4">
    <source>
        <dbReference type="ARBA" id="ARBA00022475"/>
    </source>
</evidence>
<comment type="caution">
    <text evidence="11">The sequence shown here is derived from an EMBL/GenBank/DDBJ whole genome shotgun (WGS) entry which is preliminary data.</text>
</comment>
<evidence type="ECO:0000259" key="10">
    <source>
        <dbReference type="PROSITE" id="PS52015"/>
    </source>
</evidence>
<dbReference type="NCBIfam" id="TIGR01352">
    <property type="entry name" value="tonB_Cterm"/>
    <property type="match status" value="1"/>
</dbReference>
<gene>
    <name evidence="11" type="ORF">ABB25_04245</name>
</gene>
<dbReference type="PROSITE" id="PS52015">
    <property type="entry name" value="TONB_CTD"/>
    <property type="match status" value="1"/>
</dbReference>
<keyword evidence="12" id="KW-1185">Reference proteome</keyword>
<evidence type="ECO:0000313" key="12">
    <source>
        <dbReference type="Proteomes" id="UP000051254"/>
    </source>
</evidence>
<dbReference type="RefSeq" id="WP_057664124.1">
    <property type="nucleotide sequence ID" value="NZ_JBEWQO010000008.1"/>
</dbReference>
<dbReference type="GO" id="GO:0031992">
    <property type="term" value="F:energy transducer activity"/>
    <property type="evidence" value="ECO:0007669"/>
    <property type="project" value="TreeGrafter"/>
</dbReference>
<dbReference type="PROSITE" id="PS51257">
    <property type="entry name" value="PROKAR_LIPOPROTEIN"/>
    <property type="match status" value="1"/>
</dbReference>
<keyword evidence="3" id="KW-0813">Transport</keyword>
<evidence type="ECO:0000256" key="7">
    <source>
        <dbReference type="ARBA" id="ARBA00022927"/>
    </source>
</evidence>